<dbReference type="EC" id="4.2.1.1" evidence="4"/>
<comment type="caution">
    <text evidence="7">The sequence shown here is derived from an EMBL/GenBank/DDBJ whole genome shotgun (WGS) entry which is preliminary data.</text>
</comment>
<dbReference type="InterPro" id="IPR001148">
    <property type="entry name" value="CA_dom"/>
</dbReference>
<keyword evidence="8" id="KW-1185">Reference proteome</keyword>
<accession>A0AAW1D1H2</accession>
<dbReference type="Gene3D" id="3.10.200.10">
    <property type="entry name" value="Alpha carbonic anhydrase"/>
    <property type="match status" value="1"/>
</dbReference>
<comment type="cofactor">
    <cofactor evidence="4">
        <name>Zn(2+)</name>
        <dbReference type="ChEBI" id="CHEBI:29105"/>
    </cofactor>
</comment>
<comment type="catalytic activity">
    <reaction evidence="4">
        <text>hydrogencarbonate + H(+) = CO2 + H2O</text>
        <dbReference type="Rhea" id="RHEA:10748"/>
        <dbReference type="ChEBI" id="CHEBI:15377"/>
        <dbReference type="ChEBI" id="CHEBI:15378"/>
        <dbReference type="ChEBI" id="CHEBI:16526"/>
        <dbReference type="ChEBI" id="CHEBI:17544"/>
        <dbReference type="EC" id="4.2.1.1"/>
    </reaction>
</comment>
<proteinExistence type="inferred from homology"/>
<dbReference type="Pfam" id="PF00194">
    <property type="entry name" value="Carb_anhydrase"/>
    <property type="match status" value="1"/>
</dbReference>
<keyword evidence="4" id="KW-0456">Lyase</keyword>
<feature type="region of interest" description="Disordered" evidence="5">
    <location>
        <begin position="1"/>
        <end position="35"/>
    </location>
</feature>
<dbReference type="CDD" id="cd00326">
    <property type="entry name" value="alpha_CA"/>
    <property type="match status" value="1"/>
</dbReference>
<evidence type="ECO:0000256" key="3">
    <source>
        <dbReference type="ARBA" id="ARBA00022833"/>
    </source>
</evidence>
<evidence type="ECO:0000256" key="4">
    <source>
        <dbReference type="RuleBase" id="RU367011"/>
    </source>
</evidence>
<evidence type="ECO:0000256" key="1">
    <source>
        <dbReference type="ARBA" id="ARBA00010718"/>
    </source>
</evidence>
<name>A0AAW1D1H2_9HEMI</name>
<feature type="domain" description="Alpha-carbonic anhydrase" evidence="6">
    <location>
        <begin position="117"/>
        <end position="384"/>
    </location>
</feature>
<keyword evidence="2 4" id="KW-0479">Metal-binding</keyword>
<feature type="region of interest" description="Disordered" evidence="5">
    <location>
        <begin position="410"/>
        <end position="437"/>
    </location>
</feature>
<feature type="compositionally biased region" description="Low complexity" evidence="5">
    <location>
        <begin position="15"/>
        <end position="29"/>
    </location>
</feature>
<evidence type="ECO:0000256" key="2">
    <source>
        <dbReference type="ARBA" id="ARBA00022723"/>
    </source>
</evidence>
<dbReference type="AlphaFoldDB" id="A0AAW1D1H2"/>
<reference evidence="7 8" key="1">
    <citation type="submission" date="2022-12" db="EMBL/GenBank/DDBJ databases">
        <title>Chromosome-level genome assembly of true bugs.</title>
        <authorList>
            <person name="Ma L."/>
            <person name="Li H."/>
        </authorList>
    </citation>
    <scope>NUCLEOTIDE SEQUENCE [LARGE SCALE GENOMIC DNA]</scope>
    <source>
        <strain evidence="7">Lab_2022b</strain>
    </source>
</reference>
<comment type="function">
    <text evidence="4">Reversible hydration of carbon dioxide.</text>
</comment>
<dbReference type="InterPro" id="IPR036398">
    <property type="entry name" value="CA_dom_sf"/>
</dbReference>
<feature type="compositionally biased region" description="Basic and acidic residues" evidence="5">
    <location>
        <begin position="75"/>
        <end position="88"/>
    </location>
</feature>
<dbReference type="PANTHER" id="PTHR18952">
    <property type="entry name" value="CARBONIC ANHYDRASE"/>
    <property type="match status" value="1"/>
</dbReference>
<dbReference type="GO" id="GO:0005737">
    <property type="term" value="C:cytoplasm"/>
    <property type="evidence" value="ECO:0007669"/>
    <property type="project" value="TreeGrafter"/>
</dbReference>
<dbReference type="EMBL" id="JAPXFL010000007">
    <property type="protein sequence ID" value="KAK9503918.1"/>
    <property type="molecule type" value="Genomic_DNA"/>
</dbReference>
<evidence type="ECO:0000313" key="8">
    <source>
        <dbReference type="Proteomes" id="UP001461498"/>
    </source>
</evidence>
<comment type="similarity">
    <text evidence="1 4">Belongs to the alpha-carbonic anhydrase family.</text>
</comment>
<sequence>MPVKKGRKSVKTDDNTIGTTDTDLTTNDTNSDDVPKIKPVINALFKQKKVREAKSTDFENTDDDEKLKNIKGKKRETFADRKKDESKGKKSKKRKETTVQATNIETVQEVEEEVPIEPLDVTAEDVEAIFNTVSTGEAPIDISIDYENFGQVTMSSLQWSNLAAVPVALKLTNTSHSLVITGKWPVAEMPYISGGPLLEDYVFSQIHYHWGGVVRQYDIEQKKDTLWIMAGSEHTIENEQFPLEMHAVFHRRSCGSHEAAKRAHNGIAIVVYLCADITEDDNPYLTPVTKTIYRVMQPYTSYALDIAPLNTLLPTFYDDYIIYKGYLKFKCNHDIIWIITRNTFFVSLFQLCKFQEVMDAQGRPITNPFHETNPLDDRPILHVNPSSKYDAFIHFRDTDLKAVEEALNDVQKNKKPSADKKKKKQTLTAGRKGSKIK</sequence>
<dbReference type="InterPro" id="IPR018338">
    <property type="entry name" value="Carbonic_anhydrase_a-class_CS"/>
</dbReference>
<dbReference type="SMART" id="SM01057">
    <property type="entry name" value="Carb_anhydrase"/>
    <property type="match status" value="1"/>
</dbReference>
<dbReference type="SUPFAM" id="SSF51069">
    <property type="entry name" value="Carbonic anhydrase"/>
    <property type="match status" value="1"/>
</dbReference>
<dbReference type="InterPro" id="IPR023561">
    <property type="entry name" value="Carbonic_anhydrase_a-class"/>
</dbReference>
<dbReference type="GO" id="GO:0008270">
    <property type="term" value="F:zinc ion binding"/>
    <property type="evidence" value="ECO:0007669"/>
    <property type="project" value="UniProtKB-UniRule"/>
</dbReference>
<protein>
    <recommendedName>
        <fullName evidence="4">Carbonic anhydrase</fullName>
        <ecNumber evidence="4">4.2.1.1</ecNumber>
    </recommendedName>
</protein>
<dbReference type="GO" id="GO:0004089">
    <property type="term" value="F:carbonate dehydratase activity"/>
    <property type="evidence" value="ECO:0007669"/>
    <property type="project" value="UniProtKB-UniRule"/>
</dbReference>
<dbReference type="PROSITE" id="PS51144">
    <property type="entry name" value="ALPHA_CA_2"/>
    <property type="match status" value="1"/>
</dbReference>
<evidence type="ECO:0000313" key="7">
    <source>
        <dbReference type="EMBL" id="KAK9503918.1"/>
    </source>
</evidence>
<dbReference type="Proteomes" id="UP001461498">
    <property type="component" value="Unassembled WGS sequence"/>
</dbReference>
<evidence type="ECO:0000259" key="6">
    <source>
        <dbReference type="PROSITE" id="PS51144"/>
    </source>
</evidence>
<feature type="region of interest" description="Disordered" evidence="5">
    <location>
        <begin position="49"/>
        <end position="99"/>
    </location>
</feature>
<dbReference type="PANTHER" id="PTHR18952:SF233">
    <property type="entry name" value="CARBONIC ANHYDRASE 14"/>
    <property type="match status" value="1"/>
</dbReference>
<evidence type="ECO:0000256" key="5">
    <source>
        <dbReference type="SAM" id="MobiDB-lite"/>
    </source>
</evidence>
<organism evidence="7 8">
    <name type="scientific">Rhynocoris fuscipes</name>
    <dbReference type="NCBI Taxonomy" id="488301"/>
    <lineage>
        <taxon>Eukaryota</taxon>
        <taxon>Metazoa</taxon>
        <taxon>Ecdysozoa</taxon>
        <taxon>Arthropoda</taxon>
        <taxon>Hexapoda</taxon>
        <taxon>Insecta</taxon>
        <taxon>Pterygota</taxon>
        <taxon>Neoptera</taxon>
        <taxon>Paraneoptera</taxon>
        <taxon>Hemiptera</taxon>
        <taxon>Heteroptera</taxon>
        <taxon>Panheteroptera</taxon>
        <taxon>Cimicomorpha</taxon>
        <taxon>Reduviidae</taxon>
        <taxon>Harpactorinae</taxon>
        <taxon>Harpactorini</taxon>
        <taxon>Rhynocoris</taxon>
    </lineage>
</organism>
<dbReference type="PROSITE" id="PS00162">
    <property type="entry name" value="ALPHA_CA_1"/>
    <property type="match status" value="1"/>
</dbReference>
<keyword evidence="3 4" id="KW-0862">Zinc</keyword>
<gene>
    <name evidence="7" type="ORF">O3M35_010378</name>
</gene>